<keyword evidence="2" id="KW-0521">NADP</keyword>
<dbReference type="Pfam" id="PF00248">
    <property type="entry name" value="Aldo_ket_red"/>
    <property type="match status" value="1"/>
</dbReference>
<dbReference type="Proteomes" id="UP001058098">
    <property type="component" value="Chromosome"/>
</dbReference>
<dbReference type="EMBL" id="CP062229">
    <property type="protein sequence ID" value="UVC15398.1"/>
    <property type="molecule type" value="Genomic_DNA"/>
</dbReference>
<evidence type="ECO:0000259" key="4">
    <source>
        <dbReference type="Pfam" id="PF00248"/>
    </source>
</evidence>
<protein>
    <submittedName>
        <fullName evidence="5">Aldo/keto reductase</fullName>
    </submittedName>
</protein>
<dbReference type="PRINTS" id="PR00069">
    <property type="entry name" value="ALDKETRDTASE"/>
</dbReference>
<evidence type="ECO:0000256" key="2">
    <source>
        <dbReference type="ARBA" id="ARBA00022857"/>
    </source>
</evidence>
<evidence type="ECO:0000256" key="1">
    <source>
        <dbReference type="ARBA" id="ARBA00007905"/>
    </source>
</evidence>
<organism evidence="5 6">
    <name type="scientific">Mesorhizobium onobrychidis</name>
    <dbReference type="NCBI Taxonomy" id="2775404"/>
    <lineage>
        <taxon>Bacteria</taxon>
        <taxon>Pseudomonadati</taxon>
        <taxon>Pseudomonadota</taxon>
        <taxon>Alphaproteobacteria</taxon>
        <taxon>Hyphomicrobiales</taxon>
        <taxon>Phyllobacteriaceae</taxon>
        <taxon>Mesorhizobium</taxon>
    </lineage>
</organism>
<reference evidence="5" key="1">
    <citation type="submission" date="2020-09" db="EMBL/GenBank/DDBJ databases">
        <title>Rhizobia associated with sainfoin plants.</title>
        <authorList>
            <person name="Asharfi S."/>
            <person name="Kuzmanovic N."/>
            <person name="Bunk B."/>
            <person name="Sproeer C."/>
            <person name="Becker M."/>
            <person name="Thuenen T."/>
        </authorList>
    </citation>
    <scope>NUCLEOTIDE SEQUENCE</scope>
    <source>
        <strain evidence="5">OM4</strain>
    </source>
</reference>
<feature type="domain" description="NADP-dependent oxidoreductase" evidence="4">
    <location>
        <begin position="14"/>
        <end position="256"/>
    </location>
</feature>
<sequence length="281" mass="30532">MHNVMVNGAAIPVIGLGTWTLQGEVCSELVAHALSLGYRHLDTAAYYENESAVGEGVRFSGIPRDDVFVTTKVRAADITPGELERSAEKSLTRLGLETVDLLLIHWPNPAIPLAGPIKALNAVIDSGMARHIGVSNFPTGMLAEAVRLSDAPLVANQVEYHPYIDQTKVHATCRAAGMAMVAYCPLARGGALFEEAAIGDAAKRHGKSAAQIVLRWLVQQEGVVAIPRAERKEWLAENIDLFDFKLSGEEMAAISRLRLRNFRIHDFGSPQCDSLQWDTPA</sequence>
<comment type="similarity">
    <text evidence="1">Belongs to the aldo/keto reductase family.</text>
</comment>
<proteinExistence type="inferred from homology"/>
<dbReference type="InterPro" id="IPR023210">
    <property type="entry name" value="NADP_OxRdtase_dom"/>
</dbReference>
<dbReference type="PANTHER" id="PTHR43827">
    <property type="entry name" value="2,5-DIKETO-D-GLUCONIC ACID REDUCTASE"/>
    <property type="match status" value="1"/>
</dbReference>
<name>A0ABY5QWC5_9HYPH</name>
<dbReference type="InterPro" id="IPR036812">
    <property type="entry name" value="NAD(P)_OxRdtase_dom_sf"/>
</dbReference>
<dbReference type="PANTHER" id="PTHR43827:SF3">
    <property type="entry name" value="NADP-DEPENDENT OXIDOREDUCTASE DOMAIN-CONTAINING PROTEIN"/>
    <property type="match status" value="1"/>
</dbReference>
<dbReference type="PROSITE" id="PS00798">
    <property type="entry name" value="ALDOKETO_REDUCTASE_1"/>
    <property type="match status" value="1"/>
</dbReference>
<dbReference type="SUPFAM" id="SSF51430">
    <property type="entry name" value="NAD(P)-linked oxidoreductase"/>
    <property type="match status" value="1"/>
</dbReference>
<evidence type="ECO:0000313" key="6">
    <source>
        <dbReference type="Proteomes" id="UP001058098"/>
    </source>
</evidence>
<evidence type="ECO:0000256" key="3">
    <source>
        <dbReference type="ARBA" id="ARBA00023002"/>
    </source>
</evidence>
<dbReference type="InterPro" id="IPR018170">
    <property type="entry name" value="Aldo/ket_reductase_CS"/>
</dbReference>
<gene>
    <name evidence="5" type="ORF">IHQ72_33850</name>
</gene>
<dbReference type="InterPro" id="IPR020471">
    <property type="entry name" value="AKR"/>
</dbReference>
<dbReference type="RefSeq" id="WP_258120209.1">
    <property type="nucleotide sequence ID" value="NZ_CP062229.1"/>
</dbReference>
<dbReference type="PROSITE" id="PS00062">
    <property type="entry name" value="ALDOKETO_REDUCTASE_2"/>
    <property type="match status" value="1"/>
</dbReference>
<dbReference type="PIRSF" id="PIRSF000097">
    <property type="entry name" value="AKR"/>
    <property type="match status" value="1"/>
</dbReference>
<accession>A0ABY5QWC5</accession>
<keyword evidence="6" id="KW-1185">Reference proteome</keyword>
<keyword evidence="3" id="KW-0560">Oxidoreductase</keyword>
<evidence type="ECO:0000313" key="5">
    <source>
        <dbReference type="EMBL" id="UVC15398.1"/>
    </source>
</evidence>
<dbReference type="Gene3D" id="3.20.20.100">
    <property type="entry name" value="NADP-dependent oxidoreductase domain"/>
    <property type="match status" value="1"/>
</dbReference>